<keyword evidence="2" id="KW-1185">Reference proteome</keyword>
<evidence type="ECO:0000313" key="1">
    <source>
        <dbReference type="EMBL" id="SER58559.1"/>
    </source>
</evidence>
<protein>
    <submittedName>
        <fullName evidence="1">Uncharacterized protein</fullName>
    </submittedName>
</protein>
<dbReference type="RefSeq" id="WP_092499876.1">
    <property type="nucleotide sequence ID" value="NZ_FOFG01000027.1"/>
</dbReference>
<accession>A0A1H9QFC0</accession>
<gene>
    <name evidence="1" type="ORF">SAMN05216548_12718</name>
</gene>
<dbReference type="EMBL" id="FOFG01000027">
    <property type="protein sequence ID" value="SER58559.1"/>
    <property type="molecule type" value="Genomic_DNA"/>
</dbReference>
<organism evidence="1 2">
    <name type="scientific">Faunimonas pinastri</name>
    <dbReference type="NCBI Taxonomy" id="1855383"/>
    <lineage>
        <taxon>Bacteria</taxon>
        <taxon>Pseudomonadati</taxon>
        <taxon>Pseudomonadota</taxon>
        <taxon>Alphaproteobacteria</taxon>
        <taxon>Hyphomicrobiales</taxon>
        <taxon>Afifellaceae</taxon>
        <taxon>Faunimonas</taxon>
    </lineage>
</organism>
<dbReference type="AlphaFoldDB" id="A0A1H9QFC0"/>
<evidence type="ECO:0000313" key="2">
    <source>
        <dbReference type="Proteomes" id="UP000199647"/>
    </source>
</evidence>
<sequence length="75" mass="8350">MTGADRSGEIAAFLAGTPFESSEHVYPAVARRWPDGSRDELAPGFSLARQHIYAGDEDELERFRRLDQLEEAQGV</sequence>
<proteinExistence type="predicted"/>
<dbReference type="Proteomes" id="UP000199647">
    <property type="component" value="Unassembled WGS sequence"/>
</dbReference>
<name>A0A1H9QFC0_9HYPH</name>
<dbReference type="STRING" id="1855383.SAMN05216548_12718"/>
<reference evidence="1 2" key="1">
    <citation type="submission" date="2016-10" db="EMBL/GenBank/DDBJ databases">
        <authorList>
            <person name="de Groot N.N."/>
        </authorList>
    </citation>
    <scope>NUCLEOTIDE SEQUENCE [LARGE SCALE GENOMIC DNA]</scope>
    <source>
        <strain evidence="1 2">A52C2</strain>
    </source>
</reference>